<accession>A0AAD7WAE7</accession>
<reference evidence="2" key="1">
    <citation type="journal article" date="2023" name="Science">
        <title>Genome structures resolve the early diversification of teleost fishes.</title>
        <authorList>
            <person name="Parey E."/>
            <person name="Louis A."/>
            <person name="Montfort J."/>
            <person name="Bouchez O."/>
            <person name="Roques C."/>
            <person name="Iampietro C."/>
            <person name="Lluch J."/>
            <person name="Castinel A."/>
            <person name="Donnadieu C."/>
            <person name="Desvignes T."/>
            <person name="Floi Bucao C."/>
            <person name="Jouanno E."/>
            <person name="Wen M."/>
            <person name="Mejri S."/>
            <person name="Dirks R."/>
            <person name="Jansen H."/>
            <person name="Henkel C."/>
            <person name="Chen W.J."/>
            <person name="Zahm M."/>
            <person name="Cabau C."/>
            <person name="Klopp C."/>
            <person name="Thompson A.W."/>
            <person name="Robinson-Rechavi M."/>
            <person name="Braasch I."/>
            <person name="Lecointre G."/>
            <person name="Bobe J."/>
            <person name="Postlethwait J.H."/>
            <person name="Berthelot C."/>
            <person name="Roest Crollius H."/>
            <person name="Guiguen Y."/>
        </authorList>
    </citation>
    <scope>NUCLEOTIDE SEQUENCE</scope>
    <source>
        <strain evidence="2">NC1722</strain>
    </source>
</reference>
<comment type="caution">
    <text evidence="2">The sequence shown here is derived from an EMBL/GenBank/DDBJ whole genome shotgun (WGS) entry which is preliminary data.</text>
</comment>
<feature type="compositionally biased region" description="Basic residues" evidence="1">
    <location>
        <begin position="109"/>
        <end position="119"/>
    </location>
</feature>
<gene>
    <name evidence="2" type="ORF">AAFF_G00113150</name>
</gene>
<name>A0AAD7WAE7_9TELE</name>
<protein>
    <submittedName>
        <fullName evidence="2">Uncharacterized protein</fullName>
    </submittedName>
</protein>
<sequence length="119" mass="13252">MQSFSARNLCPVIEMISRPHSLAPLACSTLTPPTAYSNPTHFSVTPAHHRCPRPQHTVPAHNAPTIPDLPHRSYLRRPPQQERPSDRTSAISEPTPSGRIPPVTPRSRAQTHNHIRKQA</sequence>
<proteinExistence type="predicted"/>
<dbReference type="EMBL" id="JAINUG010000177">
    <property type="protein sequence ID" value="KAJ8389846.1"/>
    <property type="molecule type" value="Genomic_DNA"/>
</dbReference>
<feature type="region of interest" description="Disordered" evidence="1">
    <location>
        <begin position="38"/>
        <end position="119"/>
    </location>
</feature>
<keyword evidence="3" id="KW-1185">Reference proteome</keyword>
<evidence type="ECO:0000313" key="2">
    <source>
        <dbReference type="EMBL" id="KAJ8389846.1"/>
    </source>
</evidence>
<evidence type="ECO:0000256" key="1">
    <source>
        <dbReference type="SAM" id="MobiDB-lite"/>
    </source>
</evidence>
<organism evidence="2 3">
    <name type="scientific">Aldrovandia affinis</name>
    <dbReference type="NCBI Taxonomy" id="143900"/>
    <lineage>
        <taxon>Eukaryota</taxon>
        <taxon>Metazoa</taxon>
        <taxon>Chordata</taxon>
        <taxon>Craniata</taxon>
        <taxon>Vertebrata</taxon>
        <taxon>Euteleostomi</taxon>
        <taxon>Actinopterygii</taxon>
        <taxon>Neopterygii</taxon>
        <taxon>Teleostei</taxon>
        <taxon>Notacanthiformes</taxon>
        <taxon>Halosauridae</taxon>
        <taxon>Aldrovandia</taxon>
    </lineage>
</organism>
<evidence type="ECO:0000313" key="3">
    <source>
        <dbReference type="Proteomes" id="UP001221898"/>
    </source>
</evidence>
<dbReference type="AlphaFoldDB" id="A0AAD7WAE7"/>
<dbReference type="Proteomes" id="UP001221898">
    <property type="component" value="Unassembled WGS sequence"/>
</dbReference>